<feature type="region of interest" description="Disordered" evidence="1">
    <location>
        <begin position="264"/>
        <end position="307"/>
    </location>
</feature>
<gene>
    <name evidence="2" type="ORF">F5Z01DRAFT_667919</name>
</gene>
<dbReference type="RefSeq" id="XP_046113811.1">
    <property type="nucleotide sequence ID" value="XM_046264313.1"/>
</dbReference>
<dbReference type="GeneID" id="70295216"/>
<evidence type="ECO:0000256" key="1">
    <source>
        <dbReference type="SAM" id="MobiDB-lite"/>
    </source>
</evidence>
<name>A0A9P7ZDX0_9HYPO</name>
<feature type="region of interest" description="Disordered" evidence="1">
    <location>
        <begin position="1"/>
        <end position="39"/>
    </location>
</feature>
<keyword evidence="3" id="KW-1185">Reference proteome</keyword>
<evidence type="ECO:0000313" key="3">
    <source>
        <dbReference type="Proteomes" id="UP000887229"/>
    </source>
</evidence>
<organism evidence="2 3">
    <name type="scientific">Emericellopsis atlantica</name>
    <dbReference type="NCBI Taxonomy" id="2614577"/>
    <lineage>
        <taxon>Eukaryota</taxon>
        <taxon>Fungi</taxon>
        <taxon>Dikarya</taxon>
        <taxon>Ascomycota</taxon>
        <taxon>Pezizomycotina</taxon>
        <taxon>Sordariomycetes</taxon>
        <taxon>Hypocreomycetidae</taxon>
        <taxon>Hypocreales</taxon>
        <taxon>Bionectriaceae</taxon>
        <taxon>Emericellopsis</taxon>
    </lineage>
</organism>
<comment type="caution">
    <text evidence="2">The sequence shown here is derived from an EMBL/GenBank/DDBJ whole genome shotgun (WGS) entry which is preliminary data.</text>
</comment>
<feature type="region of interest" description="Disordered" evidence="1">
    <location>
        <begin position="320"/>
        <end position="351"/>
    </location>
</feature>
<feature type="region of interest" description="Disordered" evidence="1">
    <location>
        <begin position="123"/>
        <end position="171"/>
    </location>
</feature>
<dbReference type="OrthoDB" id="5863171at2759"/>
<sequence length="394" mass="43602">MVEDDSSVLQSTLSEEMPIALSAGQLPGAPGASQVPSYDTQFSSTTSLILERIKNKSFNAGLSDASNKLSTPDREAFEDAKSRLMRDMNTTVTLSTPDRTTPSQTPQIPPSIETLSLRMELERAKNKDDQNKRKREAANAQRGPDFSTQASVDLPTRLIPKPRRHPATGKPFVSLEDIDRKEKIERIRKKRLASLPEGAAPARPDLVGFEAGGASTHARTQYFSRMKSDDILSILSFCDRLRPQLLTDVMVSISKQHPDLPMFSSPTWSDGIPEPPPPPMSAAQQFQKREQIRPRAGPSLLNSKAKQKIKGRPVLKKPLKRSRLSEEVPVAGAEPAVEEVEEDPLPPSWPKPGEGLYAKLASELEDRIFLVDGNDEEVFSHFMVDKLGRQIIPV</sequence>
<protein>
    <submittedName>
        <fullName evidence="2">Uncharacterized protein</fullName>
    </submittedName>
</protein>
<dbReference type="Proteomes" id="UP000887229">
    <property type="component" value="Unassembled WGS sequence"/>
</dbReference>
<reference evidence="2" key="1">
    <citation type="journal article" date="2021" name="IMA Fungus">
        <title>Genomic characterization of three marine fungi, including Emericellopsis atlantica sp. nov. with signatures of a generalist lifestyle and marine biomass degradation.</title>
        <authorList>
            <person name="Hagestad O.C."/>
            <person name="Hou L."/>
            <person name="Andersen J.H."/>
            <person name="Hansen E.H."/>
            <person name="Altermark B."/>
            <person name="Li C."/>
            <person name="Kuhnert E."/>
            <person name="Cox R.J."/>
            <person name="Crous P.W."/>
            <person name="Spatafora J.W."/>
            <person name="Lail K."/>
            <person name="Amirebrahimi M."/>
            <person name="Lipzen A."/>
            <person name="Pangilinan J."/>
            <person name="Andreopoulos W."/>
            <person name="Hayes R.D."/>
            <person name="Ng V."/>
            <person name="Grigoriev I.V."/>
            <person name="Jackson S.A."/>
            <person name="Sutton T.D.S."/>
            <person name="Dobson A.D.W."/>
            <person name="Rama T."/>
        </authorList>
    </citation>
    <scope>NUCLEOTIDE SEQUENCE</scope>
    <source>
        <strain evidence="2">TS7</strain>
    </source>
</reference>
<evidence type="ECO:0000313" key="2">
    <source>
        <dbReference type="EMBL" id="KAG9249887.1"/>
    </source>
</evidence>
<accession>A0A9P7ZDX0</accession>
<proteinExistence type="predicted"/>
<dbReference type="EMBL" id="MU251288">
    <property type="protein sequence ID" value="KAG9249887.1"/>
    <property type="molecule type" value="Genomic_DNA"/>
</dbReference>
<dbReference type="AlphaFoldDB" id="A0A9P7ZDX0"/>